<evidence type="ECO:0000313" key="2">
    <source>
        <dbReference type="Proteomes" id="UP000321367"/>
    </source>
</evidence>
<dbReference type="Proteomes" id="UP000321367">
    <property type="component" value="Unassembled WGS sequence"/>
</dbReference>
<keyword evidence="2" id="KW-1185">Reference proteome</keyword>
<name>A0A5C6ZNN4_9FLAO</name>
<evidence type="ECO:0000313" key="1">
    <source>
        <dbReference type="EMBL" id="TXD91602.1"/>
    </source>
</evidence>
<protein>
    <submittedName>
        <fullName evidence="1">Uncharacterized protein</fullName>
    </submittedName>
</protein>
<comment type="caution">
    <text evidence="1">The sequence shown here is derived from an EMBL/GenBank/DDBJ whole genome shotgun (WGS) entry which is preliminary data.</text>
</comment>
<dbReference type="RefSeq" id="WP_146935036.1">
    <property type="nucleotide sequence ID" value="NZ_CBCSHZ010000046.1"/>
</dbReference>
<proteinExistence type="predicted"/>
<dbReference type="EMBL" id="VORY01000043">
    <property type="protein sequence ID" value="TXD91602.1"/>
    <property type="molecule type" value="Genomic_DNA"/>
</dbReference>
<gene>
    <name evidence="1" type="ORF">ES724_16340</name>
</gene>
<reference evidence="1 2" key="1">
    <citation type="submission" date="2019-08" db="EMBL/GenBank/DDBJ databases">
        <title>Genome sequence of Gillisia hiemivivida IC154 (type strain).</title>
        <authorList>
            <person name="Bowman J.P."/>
        </authorList>
    </citation>
    <scope>NUCLEOTIDE SEQUENCE [LARGE SCALE GENOMIC DNA]</scope>
    <source>
        <strain evidence="1 2">IC154</strain>
    </source>
</reference>
<organism evidence="1 2">
    <name type="scientific">Gillisia hiemivivida</name>
    <dbReference type="NCBI Taxonomy" id="291190"/>
    <lineage>
        <taxon>Bacteria</taxon>
        <taxon>Pseudomonadati</taxon>
        <taxon>Bacteroidota</taxon>
        <taxon>Flavobacteriia</taxon>
        <taxon>Flavobacteriales</taxon>
        <taxon>Flavobacteriaceae</taxon>
        <taxon>Gillisia</taxon>
    </lineage>
</organism>
<dbReference type="AlphaFoldDB" id="A0A5C6ZNN4"/>
<accession>A0A5C6ZNN4</accession>
<sequence>MKNLILLILFLPLMTLGQEIKVHDENNDTDFYIDSIKVNVENVYLNKSSIEKVNVVKDGAGKIYISLKNDVELLNLNDLKNQKIDILHNKIYFIDNNLIRNPSKIQIDTNEIGDLKIIKSSEIENQTADFIIINITTKSKLTEIKNDKKEIRIRGIEQN</sequence>